<dbReference type="Pfam" id="PF01385">
    <property type="entry name" value="OrfB_IS605"/>
    <property type="match status" value="1"/>
</dbReference>
<dbReference type="NCBIfam" id="NF040570">
    <property type="entry name" value="guided_TnpB"/>
    <property type="match status" value="1"/>
</dbReference>
<dbReference type="RefSeq" id="WP_187706357.1">
    <property type="nucleotide sequence ID" value="NZ_CP060822.1"/>
</dbReference>
<proteinExistence type="inferred from homology"/>
<evidence type="ECO:0000256" key="1">
    <source>
        <dbReference type="ARBA" id="ARBA00008761"/>
    </source>
</evidence>
<evidence type="ECO:0000313" key="7">
    <source>
        <dbReference type="EMBL" id="QNP29858.1"/>
    </source>
</evidence>
<dbReference type="InterPro" id="IPR010095">
    <property type="entry name" value="Cas12f1-like_TNB"/>
</dbReference>
<dbReference type="KEGG" id="ccur:IAR63_01720"/>
<dbReference type="GO" id="GO:0006310">
    <property type="term" value="P:DNA recombination"/>
    <property type="evidence" value="ECO:0007669"/>
    <property type="project" value="UniProtKB-KW"/>
</dbReference>
<evidence type="ECO:0000256" key="3">
    <source>
        <dbReference type="ARBA" id="ARBA00023125"/>
    </source>
</evidence>
<protein>
    <submittedName>
        <fullName evidence="7">IS200/IS605 family element transposase accessory protein TnpB</fullName>
    </submittedName>
</protein>
<dbReference type="EMBL" id="CP060822">
    <property type="protein sequence ID" value="QNP29858.1"/>
    <property type="molecule type" value="Genomic_DNA"/>
</dbReference>
<gene>
    <name evidence="7" type="primary">tnpB</name>
    <name evidence="7" type="ORF">IAR63_01720</name>
</gene>
<evidence type="ECO:0000313" key="8">
    <source>
        <dbReference type="Proteomes" id="UP000516013"/>
    </source>
</evidence>
<organism evidence="7 8">
    <name type="scientific">Cylindrospermopsis curvispora GIHE-G1</name>
    <dbReference type="NCBI Taxonomy" id="2666332"/>
    <lineage>
        <taxon>Bacteria</taxon>
        <taxon>Bacillati</taxon>
        <taxon>Cyanobacteriota</taxon>
        <taxon>Cyanophyceae</taxon>
        <taxon>Nostocales</taxon>
        <taxon>Aphanizomenonaceae</taxon>
        <taxon>Cylindrospermopsis</taxon>
    </lineage>
</organism>
<keyword evidence="4" id="KW-0233">DNA recombination</keyword>
<evidence type="ECO:0000259" key="6">
    <source>
        <dbReference type="Pfam" id="PF07282"/>
    </source>
</evidence>
<feature type="domain" description="Probable transposase IS891/IS1136/IS1341" evidence="5">
    <location>
        <begin position="179"/>
        <end position="292"/>
    </location>
</feature>
<dbReference type="GO" id="GO:0003677">
    <property type="term" value="F:DNA binding"/>
    <property type="evidence" value="ECO:0007669"/>
    <property type="project" value="UniProtKB-KW"/>
</dbReference>
<evidence type="ECO:0000256" key="4">
    <source>
        <dbReference type="ARBA" id="ARBA00023172"/>
    </source>
</evidence>
<evidence type="ECO:0000259" key="5">
    <source>
        <dbReference type="Pfam" id="PF01385"/>
    </source>
</evidence>
<feature type="domain" description="Cas12f1-like TNB" evidence="6">
    <location>
        <begin position="312"/>
        <end position="383"/>
    </location>
</feature>
<dbReference type="AlphaFoldDB" id="A0A7H0F1E2"/>
<dbReference type="Proteomes" id="UP000516013">
    <property type="component" value="Chromosome"/>
</dbReference>
<evidence type="ECO:0000256" key="2">
    <source>
        <dbReference type="ARBA" id="ARBA00022578"/>
    </source>
</evidence>
<sequence length="416" mass="47696">MQLVKMHPIYKNDKHWQGCDLICFRAKNLYNLCTYYLRQSFFKTGKILSSGKLYGLVFRSRAYQEIAVTHRGLSVVRQVLRRWKNYIRSWQDWQANPSKYVDPPKIPNYKHKIKGRFPIVVYNVYQGCPTMDQPSLVQGMCQLFEGLFEGEVNDSIGKARKLVEAMIIPRNNGSYLLKFIYEVQEPTTKSTPVIAGIDLGVNNLVALTTNSSTIRPLLVNGKPLKSLNRLFNRKRDLIGSYQSESQPSQRLGGITIKHHNRVDNYLHQTSSIVINYLKSNGIKTLVVGKNDEWEKETRMGTSKRHNFMPIPHSRLIDILEHKCRLAQIELITVNEAYTSKCSAWDFEPIAKHQKYLGERLHRGLFRSANGQVINADLNSSLNIIRMYSSEALTAERIGSCGVQPLKVNPLARVKQI</sequence>
<dbReference type="NCBIfam" id="TIGR01766">
    <property type="entry name" value="IS200/IS605 family accessory protein TnpB-like domain"/>
    <property type="match status" value="1"/>
</dbReference>
<accession>A0A7H0F1E2</accession>
<keyword evidence="8" id="KW-1185">Reference proteome</keyword>
<comment type="similarity">
    <text evidence="1">In the C-terminal section; belongs to the transposase 35 family.</text>
</comment>
<keyword evidence="3" id="KW-0238">DNA-binding</keyword>
<name>A0A7H0F1E2_9CYAN</name>
<keyword evidence="2" id="KW-0815">Transposition</keyword>
<dbReference type="Pfam" id="PF07282">
    <property type="entry name" value="Cas12f1-like_TNB"/>
    <property type="match status" value="1"/>
</dbReference>
<reference evidence="7 8" key="1">
    <citation type="submission" date="2020-08" db="EMBL/GenBank/DDBJ databases">
        <title>Complete genome sequence of Raphidiopsis curvispora isolated from drinking water reservoir in South Korea.</title>
        <authorList>
            <person name="Jeong J."/>
        </authorList>
    </citation>
    <scope>NUCLEOTIDE SEQUENCE [LARGE SCALE GENOMIC DNA]</scope>
    <source>
        <strain evidence="7 8">GIHE-G1</strain>
    </source>
</reference>
<dbReference type="GO" id="GO:0032196">
    <property type="term" value="P:transposition"/>
    <property type="evidence" value="ECO:0007669"/>
    <property type="project" value="UniProtKB-KW"/>
</dbReference>
<dbReference type="InterPro" id="IPR001959">
    <property type="entry name" value="Transposase"/>
</dbReference>